<dbReference type="Pfam" id="PF13302">
    <property type="entry name" value="Acetyltransf_3"/>
    <property type="match status" value="1"/>
</dbReference>
<dbReference type="InterPro" id="IPR000182">
    <property type="entry name" value="GNAT_dom"/>
</dbReference>
<evidence type="ECO:0000259" key="1">
    <source>
        <dbReference type="PROSITE" id="PS51186"/>
    </source>
</evidence>
<gene>
    <name evidence="2" type="ORF">CS022_10485</name>
</gene>
<dbReference type="OrthoDB" id="9801656at2"/>
<organism evidence="2 3">
    <name type="scientific">Veronia nyctiphanis</name>
    <dbReference type="NCBI Taxonomy" id="1278244"/>
    <lineage>
        <taxon>Bacteria</taxon>
        <taxon>Pseudomonadati</taxon>
        <taxon>Pseudomonadota</taxon>
        <taxon>Gammaproteobacteria</taxon>
        <taxon>Vibrionales</taxon>
        <taxon>Vibrionaceae</taxon>
        <taxon>Veronia</taxon>
    </lineage>
</organism>
<reference evidence="2 3" key="1">
    <citation type="submission" date="2017-10" db="EMBL/GenBank/DDBJ databases">
        <title>Nyctiphanis sp. nov., isolated from the stomach of the euphausiid Nyctiphanes simplex (Hansen, 1911) in the Gulf of California.</title>
        <authorList>
            <person name="Gomez-Gil B."/>
            <person name="Aguilar-Mendez M."/>
            <person name="Lopez-Cortes A."/>
            <person name="Gomez-Gutierrez J."/>
            <person name="Roque A."/>
            <person name="Lang E."/>
            <person name="Gonzalez-Castillo A."/>
        </authorList>
    </citation>
    <scope>NUCLEOTIDE SEQUENCE [LARGE SCALE GENOMIC DNA]</scope>
    <source>
        <strain evidence="2 3">CAIM 600</strain>
    </source>
</reference>
<dbReference type="PROSITE" id="PS51186">
    <property type="entry name" value="GNAT"/>
    <property type="match status" value="1"/>
</dbReference>
<dbReference type="SUPFAM" id="SSF55729">
    <property type="entry name" value="Acyl-CoA N-acyltransferases (Nat)"/>
    <property type="match status" value="1"/>
</dbReference>
<evidence type="ECO:0000313" key="2">
    <source>
        <dbReference type="EMBL" id="RXJ73180.1"/>
    </source>
</evidence>
<dbReference type="RefSeq" id="WP_129122226.1">
    <property type="nucleotide sequence ID" value="NZ_PEIB01000011.1"/>
</dbReference>
<feature type="domain" description="N-acetyltransferase" evidence="1">
    <location>
        <begin position="8"/>
        <end position="166"/>
    </location>
</feature>
<sequence length="171" mass="19392">MIPTIETKRLRLVPPKMVCFDAYVKFYTDEGASKMYGGPIGKEQVWARLKADIGSWHLLGFGVWAIQLKSDDSYIGTCGFWQGRDWPKELTWWVLPEAREKGIAAEASIAAVSHAFNEFKWEIVETYMNDKNTAAKALVEKLGGKKSRRETFNDGLSRDIYTIPKPAKKAD</sequence>
<dbReference type="Proteomes" id="UP000290287">
    <property type="component" value="Unassembled WGS sequence"/>
</dbReference>
<dbReference type="PANTHER" id="PTHR43792">
    <property type="entry name" value="GNAT FAMILY, PUTATIVE (AFU_ORTHOLOGUE AFUA_3G00765)-RELATED-RELATED"/>
    <property type="match status" value="1"/>
</dbReference>
<dbReference type="GO" id="GO:0016747">
    <property type="term" value="F:acyltransferase activity, transferring groups other than amino-acyl groups"/>
    <property type="evidence" value="ECO:0007669"/>
    <property type="project" value="InterPro"/>
</dbReference>
<proteinExistence type="predicted"/>
<name>A0A4Q0YQ18_9GAMM</name>
<comment type="caution">
    <text evidence="2">The sequence shown here is derived from an EMBL/GenBank/DDBJ whole genome shotgun (WGS) entry which is preliminary data.</text>
</comment>
<dbReference type="AlphaFoldDB" id="A0A4Q0YQ18"/>
<dbReference type="InterPro" id="IPR051531">
    <property type="entry name" value="N-acetyltransferase"/>
</dbReference>
<evidence type="ECO:0000313" key="3">
    <source>
        <dbReference type="Proteomes" id="UP000290287"/>
    </source>
</evidence>
<protein>
    <submittedName>
        <fullName evidence="2">GNAT family N-acetyltransferase</fullName>
    </submittedName>
</protein>
<accession>A0A4Q0YQ18</accession>
<keyword evidence="3" id="KW-1185">Reference proteome</keyword>
<dbReference type="InterPro" id="IPR016181">
    <property type="entry name" value="Acyl_CoA_acyltransferase"/>
</dbReference>
<dbReference type="EMBL" id="PEIB01000011">
    <property type="protein sequence ID" value="RXJ73180.1"/>
    <property type="molecule type" value="Genomic_DNA"/>
</dbReference>
<dbReference type="Gene3D" id="3.40.630.30">
    <property type="match status" value="1"/>
</dbReference>
<keyword evidence="2" id="KW-0808">Transferase</keyword>
<dbReference type="PANTHER" id="PTHR43792:SF16">
    <property type="entry name" value="N-ACETYLTRANSFERASE DOMAIN-CONTAINING PROTEIN"/>
    <property type="match status" value="1"/>
</dbReference>